<keyword evidence="4" id="KW-1185">Reference proteome</keyword>
<gene>
    <name evidence="3" type="ORF">E3T39_05065</name>
</gene>
<feature type="compositionally biased region" description="Low complexity" evidence="1">
    <location>
        <begin position="106"/>
        <end position="123"/>
    </location>
</feature>
<accession>A0A4R9AG26</accession>
<dbReference type="Pfam" id="PF09723">
    <property type="entry name" value="Zn_ribbon_8"/>
    <property type="match status" value="1"/>
</dbReference>
<dbReference type="PANTHER" id="PTHR34404:SF2">
    <property type="entry name" value="CONSERVED SERINE RICH PROTEIN"/>
    <property type="match status" value="1"/>
</dbReference>
<comment type="caution">
    <text evidence="3">The sequence shown here is derived from an EMBL/GenBank/DDBJ whole genome shotgun (WGS) entry which is preliminary data.</text>
</comment>
<protein>
    <submittedName>
        <fullName evidence="3">FmdB family transcriptional regulator</fullName>
    </submittedName>
</protein>
<name>A0A4R9AG26_9MICO</name>
<feature type="domain" description="Putative regulatory protein FmdB zinc ribbon" evidence="2">
    <location>
        <begin position="1"/>
        <end position="41"/>
    </location>
</feature>
<evidence type="ECO:0000259" key="2">
    <source>
        <dbReference type="SMART" id="SM00834"/>
    </source>
</evidence>
<dbReference type="AlphaFoldDB" id="A0A4R9AG26"/>
<reference evidence="3 4" key="1">
    <citation type="submission" date="2019-03" db="EMBL/GenBank/DDBJ databases">
        <title>Genomics of glacier-inhabiting Cryobacterium strains.</title>
        <authorList>
            <person name="Liu Q."/>
            <person name="Xin Y.-H."/>
        </authorList>
    </citation>
    <scope>NUCLEOTIDE SEQUENCE [LARGE SCALE GENOMIC DNA]</scope>
    <source>
        <strain evidence="3 4">Sr39</strain>
    </source>
</reference>
<dbReference type="OrthoDB" id="9813321at2"/>
<dbReference type="NCBIfam" id="TIGR02605">
    <property type="entry name" value="CxxC_CxxC_SSSS"/>
    <property type="match status" value="1"/>
</dbReference>
<feature type="compositionally biased region" description="Basic and acidic residues" evidence="1">
    <location>
        <begin position="57"/>
        <end position="81"/>
    </location>
</feature>
<sequence>MPTYSYRCTSCDTAFDIQQAFTDHSLTVCPTCQGKLRKVFSSIGVTFSGSGFYSNDSKADAKRSNPNLDRKPAEKSADKSDSSASKPAETKAEKKTDSTPAKKDSSASSSSSSSSSVPAAKAS</sequence>
<dbReference type="EMBL" id="SOHJ01000004">
    <property type="protein sequence ID" value="TFD61431.1"/>
    <property type="molecule type" value="Genomic_DNA"/>
</dbReference>
<dbReference type="SMART" id="SM00834">
    <property type="entry name" value="CxxC_CXXC_SSSS"/>
    <property type="match status" value="1"/>
</dbReference>
<proteinExistence type="predicted"/>
<dbReference type="Proteomes" id="UP000298170">
    <property type="component" value="Unassembled WGS sequence"/>
</dbReference>
<feature type="compositionally biased region" description="Basic and acidic residues" evidence="1">
    <location>
        <begin position="88"/>
        <end position="105"/>
    </location>
</feature>
<feature type="region of interest" description="Disordered" evidence="1">
    <location>
        <begin position="48"/>
        <end position="123"/>
    </location>
</feature>
<dbReference type="RefSeq" id="WP_134513647.1">
    <property type="nucleotide sequence ID" value="NZ_SOHJ01000004.1"/>
</dbReference>
<evidence type="ECO:0000313" key="3">
    <source>
        <dbReference type="EMBL" id="TFD61431.1"/>
    </source>
</evidence>
<dbReference type="InterPro" id="IPR013429">
    <property type="entry name" value="Regulatory_FmdB_Zinc_ribbon"/>
</dbReference>
<evidence type="ECO:0000313" key="4">
    <source>
        <dbReference type="Proteomes" id="UP000298170"/>
    </source>
</evidence>
<dbReference type="PANTHER" id="PTHR34404">
    <property type="entry name" value="REGULATORY PROTEIN, FMDB FAMILY"/>
    <property type="match status" value="1"/>
</dbReference>
<organism evidence="3 4">
    <name type="scientific">Cryobacterium suzukii</name>
    <dbReference type="NCBI Taxonomy" id="1259198"/>
    <lineage>
        <taxon>Bacteria</taxon>
        <taxon>Bacillati</taxon>
        <taxon>Actinomycetota</taxon>
        <taxon>Actinomycetes</taxon>
        <taxon>Micrococcales</taxon>
        <taxon>Microbacteriaceae</taxon>
        <taxon>Cryobacterium</taxon>
    </lineage>
</organism>
<evidence type="ECO:0000256" key="1">
    <source>
        <dbReference type="SAM" id="MobiDB-lite"/>
    </source>
</evidence>